<gene>
    <name evidence="2" type="ORF">VIBNISOn1_1680021</name>
</gene>
<dbReference type="Gene3D" id="3.40.50.300">
    <property type="entry name" value="P-loop containing nucleotide triphosphate hydrolases"/>
    <property type="match status" value="1"/>
</dbReference>
<evidence type="ECO:0000313" key="3">
    <source>
        <dbReference type="Proteomes" id="UP000018211"/>
    </source>
</evidence>
<dbReference type="PANTHER" id="PTHR43384">
    <property type="entry name" value="SEPTUM SITE-DETERMINING PROTEIN MIND HOMOLOG, CHLOROPLASTIC-RELATED"/>
    <property type="match status" value="1"/>
</dbReference>
<dbReference type="GO" id="GO:0005829">
    <property type="term" value="C:cytosol"/>
    <property type="evidence" value="ECO:0007669"/>
    <property type="project" value="TreeGrafter"/>
</dbReference>
<dbReference type="Proteomes" id="UP000018211">
    <property type="component" value="Unassembled WGS sequence"/>
</dbReference>
<dbReference type="Gene3D" id="3.40.50.2300">
    <property type="match status" value="1"/>
</dbReference>
<sequence length="375" mass="41354">MSDSTFNVVAFVLDDHSQQIVTQLAADIDNQNIQVQKGDINKAKEWCTKHGAPDLLLVDGGDCVNLDSALSELSHHCPPQMKLIVLGKKQEVTLYRHLMFAGVNDYHTTPLDADALRLSLLHLQGHQVKKSLRTGKIICVLGSSGGCGVSTIASNLGYYLAEKQSQHVALVDLDVFHSQHPILLGTDYEPNLENILKDADRIDETLLAHSSHQFSKTLHLFYGQDSQLPSDNHSSITETIQALAEHYGTVIIDIPNLHNPAMLDVIEKADNCIYVTDYSLNSYRFLAKLRARVQSTHQRQILVGNLCRKSKGRVPKAELSKSLGLDLSLELPFDAKAFEKSELLGKPIMAQSTRFSKKLAQLGQIVSSASSAAKR</sequence>
<comment type="caution">
    <text evidence="2">The sequence shown here is derived from an EMBL/GenBank/DDBJ whole genome shotgun (WGS) entry which is preliminary data.</text>
</comment>
<dbReference type="InterPro" id="IPR027417">
    <property type="entry name" value="P-loop_NTPase"/>
</dbReference>
<evidence type="ECO:0000259" key="1">
    <source>
        <dbReference type="Pfam" id="PF13614"/>
    </source>
</evidence>
<dbReference type="GO" id="GO:0005524">
    <property type="term" value="F:ATP binding"/>
    <property type="evidence" value="ECO:0007669"/>
    <property type="project" value="TreeGrafter"/>
</dbReference>
<dbReference type="Pfam" id="PF13614">
    <property type="entry name" value="AAA_31"/>
    <property type="match status" value="1"/>
</dbReference>
<evidence type="ECO:0000313" key="2">
    <source>
        <dbReference type="EMBL" id="CCO46143.1"/>
    </source>
</evidence>
<dbReference type="PANTHER" id="PTHR43384:SF13">
    <property type="entry name" value="SLR0110 PROTEIN"/>
    <property type="match status" value="1"/>
</dbReference>
<dbReference type="GO" id="GO:0009898">
    <property type="term" value="C:cytoplasmic side of plasma membrane"/>
    <property type="evidence" value="ECO:0007669"/>
    <property type="project" value="TreeGrafter"/>
</dbReference>
<dbReference type="AlphaFoldDB" id="A0AAV2VNV2"/>
<dbReference type="GO" id="GO:0051782">
    <property type="term" value="P:negative regulation of cell division"/>
    <property type="evidence" value="ECO:0007669"/>
    <property type="project" value="TreeGrafter"/>
</dbReference>
<dbReference type="SUPFAM" id="SSF52540">
    <property type="entry name" value="P-loop containing nucleoside triphosphate hydrolases"/>
    <property type="match status" value="1"/>
</dbReference>
<reference evidence="2 3" key="1">
    <citation type="journal article" date="2013" name="ISME J.">
        <title>Comparative genomics of pathogenic lineages of Vibrio nigripulchritudo identifies virulence-associated traits.</title>
        <authorList>
            <person name="Goudenege D."/>
            <person name="Labreuche Y."/>
            <person name="Krin E."/>
            <person name="Ansquer D."/>
            <person name="Mangenot S."/>
            <person name="Calteau A."/>
            <person name="Medigue C."/>
            <person name="Mazel D."/>
            <person name="Polz M.F."/>
            <person name="Le Roux F."/>
        </authorList>
    </citation>
    <scope>NUCLEOTIDE SEQUENCE [LARGE SCALE GENOMIC DNA]</scope>
    <source>
        <strain evidence="2 3">SOn1</strain>
    </source>
</reference>
<dbReference type="GO" id="GO:0016887">
    <property type="term" value="F:ATP hydrolysis activity"/>
    <property type="evidence" value="ECO:0007669"/>
    <property type="project" value="TreeGrafter"/>
</dbReference>
<protein>
    <submittedName>
        <fullName evidence="2">Flp pilus assembly protein, ATPase CpaE</fullName>
    </submittedName>
</protein>
<feature type="domain" description="AAA" evidence="1">
    <location>
        <begin position="136"/>
        <end position="298"/>
    </location>
</feature>
<dbReference type="EMBL" id="CAOF01000077">
    <property type="protein sequence ID" value="CCO46143.1"/>
    <property type="molecule type" value="Genomic_DNA"/>
</dbReference>
<name>A0AAV2VNV2_9VIBR</name>
<dbReference type="InterPro" id="IPR050625">
    <property type="entry name" value="ParA/MinD_ATPase"/>
</dbReference>
<dbReference type="InterPro" id="IPR025669">
    <property type="entry name" value="AAA_dom"/>
</dbReference>
<organism evidence="2 3">
    <name type="scientific">Vibrio nigripulchritudo SOn1</name>
    <dbReference type="NCBI Taxonomy" id="1238450"/>
    <lineage>
        <taxon>Bacteria</taxon>
        <taxon>Pseudomonadati</taxon>
        <taxon>Pseudomonadota</taxon>
        <taxon>Gammaproteobacteria</taxon>
        <taxon>Vibrionales</taxon>
        <taxon>Vibrionaceae</taxon>
        <taxon>Vibrio</taxon>
    </lineage>
</organism>
<accession>A0AAV2VNV2</accession>
<dbReference type="RefSeq" id="WP_022611373.1">
    <property type="nucleotide sequence ID" value="NZ_LK391965.1"/>
</dbReference>
<proteinExistence type="predicted"/>